<dbReference type="FunFam" id="2.60.20.10:FF:000001">
    <property type="entry name" value="Crystallin gamma S"/>
    <property type="match status" value="2"/>
</dbReference>
<dbReference type="Proteomes" id="UP000250572">
    <property type="component" value="Unassembled WGS sequence"/>
</dbReference>
<dbReference type="PROSITE" id="PS50915">
    <property type="entry name" value="CRYSTALLIN_BETA_GAMMA"/>
    <property type="match status" value="6"/>
</dbReference>
<name>A0A315W850_GAMAF</name>
<dbReference type="PANTHER" id="PTHR11818">
    <property type="entry name" value="BETA/GAMMA CRYSTALLIN"/>
    <property type="match status" value="1"/>
</dbReference>
<feature type="domain" description="Beta/gamma crystallin 'Greek key'" evidence="5">
    <location>
        <begin position="744"/>
        <end position="787"/>
    </location>
</feature>
<gene>
    <name evidence="6" type="ORF">CCH79_00013154</name>
</gene>
<sequence>MRILQLLGGLKETKTFFPKTSVRTYMSDEATGTDGVIEAIPALEDGVLPFKQYILVAHILGSLIDDPGPTIHSNGVAAAEVGVELRTVAAAFKGAALEVLVLVEENLKEEVSKIQAPSNTLQDWTSRLCQRSWKMGMLSESSTDSPSKFGFSQIFIRHVFPTLAGSRKKIRSENMRKKWFICVACDRKTTYMSNDTARPDRIVDTQPVLVVWILSWTQHVLVAHVVWFLIDHPEPAQDFDGVAAADVRVQIAEVVAAFMISTLKVSILVEDDLKHKHQVKSAFRRSFHHLKLCDPAEGADTRRRCPPVHVLPVFSPFQEVLMPPVAGEVVQHPGAICHHTGVGLAHLVGIVRRGDVVRAVHHLPPKIWSLIEPQLPGTAPLHPNSHVLHSTAGFDAVAEGHPLLAVSVFPGAEDVLETFVAGPFVDHPHAALHPDGVAAAEVRVQLHSTAQELTGVHDAPDGAEPRGAAQPHLPQVPVLSWSQIQHPAPVVGLLKHQPVALHDVAGLALGNTEAVHHVLTVVHQLVHLAREVLPLIDPQSEGDYTAGSDAVTRAHSHEPLVVGVLAPPHQHLEAHEVGFLVDHEEATLHPAGVTPAQQFLTLPPVSSLQIIFYEERNFQGRSYDCSSDCADIHMHLNRCNSCRVESGCFVGYDRPNFMGNQIFLRRGEYPDFQYMGNMMGMMGMAMMDTIRSCRIIPMHRGQFRMRIYERENFGGQMHELMDDCESLQDRFYMSDCQSCNVMDGHWLMFEQTNFRGRMMYVRPGEYRNLRELGMSNIMRISSIRRIMDIIFFEERNFQGRSYECIGDCSEITSHLRRCSSCRVESGIFMVYEQPNFRGQQYLLTKGDYPEYQDTIGFNDCIQSCRIVPVHTGPFKMRIYEKTNFEGQMHELTDDCDSIQDSYNMSDLQSCNVVDGYWLMFELPEFEGRMLYLKPGEYKNLREISNGVRFSSIRRITES</sequence>
<accession>A0A315W850</accession>
<comment type="similarity">
    <text evidence="2">Belongs to the beta/gamma-crystallin family.</text>
</comment>
<dbReference type="GO" id="GO:0005212">
    <property type="term" value="F:structural constituent of eye lens"/>
    <property type="evidence" value="ECO:0007669"/>
    <property type="project" value="UniProtKB-KW"/>
</dbReference>
<dbReference type="PRINTS" id="PR01367">
    <property type="entry name" value="BGCRYSTALLIN"/>
</dbReference>
<protein>
    <recommendedName>
        <fullName evidence="5">Beta/gamma crystallin 'Greek key' domain-containing protein</fullName>
    </recommendedName>
</protein>
<dbReference type="SMART" id="SM00247">
    <property type="entry name" value="XTALbg"/>
    <property type="match status" value="4"/>
</dbReference>
<feature type="domain" description="Beta/gamma crystallin 'Greek key'" evidence="5">
    <location>
        <begin position="647"/>
        <end position="697"/>
    </location>
</feature>
<dbReference type="STRING" id="33528.ENSGAFP00000005607"/>
<dbReference type="FunFam" id="2.60.20.10:FF:000003">
    <property type="entry name" value="Crystallin gamma S"/>
    <property type="match status" value="2"/>
</dbReference>
<evidence type="ECO:0000256" key="2">
    <source>
        <dbReference type="ARBA" id="ARBA00009646"/>
    </source>
</evidence>
<evidence type="ECO:0000256" key="4">
    <source>
        <dbReference type="ARBA" id="ARBA00022737"/>
    </source>
</evidence>
<organism evidence="6 7">
    <name type="scientific">Gambusia affinis</name>
    <name type="common">Western mosquitofish</name>
    <name type="synonym">Heterandria affinis</name>
    <dbReference type="NCBI Taxonomy" id="33528"/>
    <lineage>
        <taxon>Eukaryota</taxon>
        <taxon>Metazoa</taxon>
        <taxon>Chordata</taxon>
        <taxon>Craniata</taxon>
        <taxon>Vertebrata</taxon>
        <taxon>Euteleostomi</taxon>
        <taxon>Actinopterygii</taxon>
        <taxon>Neopterygii</taxon>
        <taxon>Teleostei</taxon>
        <taxon>Neoteleostei</taxon>
        <taxon>Acanthomorphata</taxon>
        <taxon>Ovalentaria</taxon>
        <taxon>Atherinomorphae</taxon>
        <taxon>Cyprinodontiformes</taxon>
        <taxon>Poeciliidae</taxon>
        <taxon>Poeciliinae</taxon>
        <taxon>Gambusia</taxon>
    </lineage>
</organism>
<dbReference type="Gene3D" id="2.60.20.10">
    <property type="entry name" value="Crystallins"/>
    <property type="match status" value="4"/>
</dbReference>
<keyword evidence="4" id="KW-0677">Repeat</keyword>
<evidence type="ECO:0000256" key="3">
    <source>
        <dbReference type="ARBA" id="ARBA00022613"/>
    </source>
</evidence>
<dbReference type="InterPro" id="IPR011024">
    <property type="entry name" value="G_crystallin-like"/>
</dbReference>
<dbReference type="GO" id="GO:0002088">
    <property type="term" value="P:lens development in camera-type eye"/>
    <property type="evidence" value="ECO:0007669"/>
    <property type="project" value="TreeGrafter"/>
</dbReference>
<comment type="caution">
    <text evidence="6">The sequence shown here is derived from an EMBL/GenBank/DDBJ whole genome shotgun (WGS) entry which is preliminary data.</text>
</comment>
<dbReference type="SUPFAM" id="SSF49695">
    <property type="entry name" value="gamma-Crystallin-like"/>
    <property type="match status" value="2"/>
</dbReference>
<dbReference type="EMBL" id="NHOQ01000199">
    <property type="protein sequence ID" value="PWA32244.1"/>
    <property type="molecule type" value="Genomic_DNA"/>
</dbReference>
<keyword evidence="3" id="KW-0273">Eye lens protein</keyword>
<evidence type="ECO:0000313" key="6">
    <source>
        <dbReference type="EMBL" id="PWA32244.1"/>
    </source>
</evidence>
<dbReference type="InterPro" id="IPR001064">
    <property type="entry name" value="Beta/gamma_crystallin"/>
</dbReference>
<dbReference type="PANTHER" id="PTHR11818:SF98">
    <property type="entry name" value="CRYGM5 PROTEIN"/>
    <property type="match status" value="1"/>
</dbReference>
<dbReference type="InterPro" id="IPR050252">
    <property type="entry name" value="Beta/Gamma-Crystallin"/>
</dbReference>
<keyword evidence="7" id="KW-1185">Reference proteome</keyword>
<proteinExistence type="inferred from homology"/>
<comment type="function">
    <text evidence="1">Crystallins are the dominant structural components of the vertebrate eye lens.</text>
</comment>
<evidence type="ECO:0000256" key="1">
    <source>
        <dbReference type="ARBA" id="ARBA00003689"/>
    </source>
</evidence>
<feature type="domain" description="Beta/gamma crystallin 'Greek key'" evidence="5">
    <location>
        <begin position="874"/>
        <end position="914"/>
    </location>
</feature>
<dbReference type="AlphaFoldDB" id="A0A315W850"/>
<dbReference type="Pfam" id="PF00030">
    <property type="entry name" value="Crystall"/>
    <property type="match status" value="4"/>
</dbReference>
<evidence type="ECO:0000313" key="7">
    <source>
        <dbReference type="Proteomes" id="UP000250572"/>
    </source>
</evidence>
<evidence type="ECO:0000259" key="5">
    <source>
        <dbReference type="PROSITE" id="PS50915"/>
    </source>
</evidence>
<feature type="domain" description="Beta/gamma crystallin 'Greek key'" evidence="5">
    <location>
        <begin position="826"/>
        <end position="868"/>
    </location>
</feature>
<dbReference type="GO" id="GO:0007601">
    <property type="term" value="P:visual perception"/>
    <property type="evidence" value="ECO:0007669"/>
    <property type="project" value="TreeGrafter"/>
</dbReference>
<reference evidence="6 7" key="1">
    <citation type="journal article" date="2018" name="G3 (Bethesda)">
        <title>A High-Quality Reference Genome for the Invasive Mosquitofish Gambusia affinis Using a Chicago Library.</title>
        <authorList>
            <person name="Hoffberg S.L."/>
            <person name="Troendle N.J."/>
            <person name="Glenn T.C."/>
            <person name="Mahmud O."/>
            <person name="Louha S."/>
            <person name="Chalopin D."/>
            <person name="Bennetzen J.L."/>
            <person name="Mauricio R."/>
        </authorList>
    </citation>
    <scope>NUCLEOTIDE SEQUENCE [LARGE SCALE GENOMIC DNA]</scope>
    <source>
        <strain evidence="6">NE01/NJP1002.9</strain>
        <tissue evidence="6">Muscle</tissue>
    </source>
</reference>
<feature type="domain" description="Beta/gamma crystallin 'Greek key'" evidence="5">
    <location>
        <begin position="915"/>
        <end position="956"/>
    </location>
</feature>
<feature type="domain" description="Beta/gamma crystallin 'Greek key'" evidence="5">
    <location>
        <begin position="608"/>
        <end position="646"/>
    </location>
</feature>